<feature type="compositionally biased region" description="Acidic residues" evidence="1">
    <location>
        <begin position="896"/>
        <end position="907"/>
    </location>
</feature>
<feature type="region of interest" description="Disordered" evidence="1">
    <location>
        <begin position="870"/>
        <end position="956"/>
    </location>
</feature>
<feature type="region of interest" description="Disordered" evidence="1">
    <location>
        <begin position="593"/>
        <end position="660"/>
    </location>
</feature>
<feature type="region of interest" description="Disordered" evidence="1">
    <location>
        <begin position="1496"/>
        <end position="1537"/>
    </location>
</feature>
<feature type="region of interest" description="Disordered" evidence="1">
    <location>
        <begin position="51"/>
        <end position="108"/>
    </location>
</feature>
<reference evidence="4 5" key="1">
    <citation type="journal article" date="2010" name="Nature">
        <title>The Ectocarpus genome and the independent evolution of multicellularity in brown algae.</title>
        <authorList>
            <person name="Cock J.M."/>
            <person name="Sterck L."/>
            <person name="Rouze P."/>
            <person name="Scornet D."/>
            <person name="Allen A.E."/>
            <person name="Amoutzias G."/>
            <person name="Anthouard V."/>
            <person name="Artiguenave F."/>
            <person name="Aury J.M."/>
            <person name="Badger J.H."/>
            <person name="Beszteri B."/>
            <person name="Billiau K."/>
            <person name="Bonnet E."/>
            <person name="Bothwell J.H."/>
            <person name="Bowler C."/>
            <person name="Boyen C."/>
            <person name="Brownlee C."/>
            <person name="Carrano C.J."/>
            <person name="Charrier B."/>
            <person name="Cho G.Y."/>
            <person name="Coelho S.M."/>
            <person name="Collen J."/>
            <person name="Corre E."/>
            <person name="Da Silva C."/>
            <person name="Delage L."/>
            <person name="Delaroque N."/>
            <person name="Dittami S.M."/>
            <person name="Doulbeau S."/>
            <person name="Elias M."/>
            <person name="Farnham G."/>
            <person name="Gachon C.M."/>
            <person name="Gschloessl B."/>
            <person name="Heesch S."/>
            <person name="Jabbari K."/>
            <person name="Jubin C."/>
            <person name="Kawai H."/>
            <person name="Kimura K."/>
            <person name="Kloareg B."/>
            <person name="Kupper F.C."/>
            <person name="Lang D."/>
            <person name="Le Bail A."/>
            <person name="Leblanc C."/>
            <person name="Lerouge P."/>
            <person name="Lohr M."/>
            <person name="Lopez P.J."/>
            <person name="Martens C."/>
            <person name="Maumus F."/>
            <person name="Michel G."/>
            <person name="Miranda-Saavedra D."/>
            <person name="Morales J."/>
            <person name="Moreau H."/>
            <person name="Motomura T."/>
            <person name="Nagasato C."/>
            <person name="Napoli C.A."/>
            <person name="Nelson D.R."/>
            <person name="Nyvall-Collen P."/>
            <person name="Peters A.F."/>
            <person name="Pommier C."/>
            <person name="Potin P."/>
            <person name="Poulain J."/>
            <person name="Quesneville H."/>
            <person name="Read B."/>
            <person name="Rensing S.A."/>
            <person name="Ritter A."/>
            <person name="Rousvoal S."/>
            <person name="Samanta M."/>
            <person name="Samson G."/>
            <person name="Schroeder D.C."/>
            <person name="Segurens B."/>
            <person name="Strittmatter M."/>
            <person name="Tonon T."/>
            <person name="Tregear J.W."/>
            <person name="Valentin K."/>
            <person name="von Dassow P."/>
            <person name="Yamagishi T."/>
            <person name="Van de Peer Y."/>
            <person name="Wincker P."/>
        </authorList>
    </citation>
    <scope>NUCLEOTIDE SEQUENCE [LARGE SCALE GENOMIC DNA]</scope>
    <source>
        <strain evidence="5">Ec32 / CCAP1310/4</strain>
    </source>
</reference>
<keyword evidence="5" id="KW-1185">Reference proteome</keyword>
<feature type="compositionally biased region" description="Basic and acidic residues" evidence="1">
    <location>
        <begin position="1514"/>
        <end position="1524"/>
    </location>
</feature>
<proteinExistence type="predicted"/>
<dbReference type="InterPro" id="IPR028089">
    <property type="entry name" value="DUF4455"/>
</dbReference>
<feature type="compositionally biased region" description="Low complexity" evidence="1">
    <location>
        <begin position="1146"/>
        <end position="1164"/>
    </location>
</feature>
<feature type="compositionally biased region" description="Acidic residues" evidence="1">
    <location>
        <begin position="1599"/>
        <end position="1611"/>
    </location>
</feature>
<evidence type="ECO:0000256" key="1">
    <source>
        <dbReference type="SAM" id="MobiDB-lite"/>
    </source>
</evidence>
<dbReference type="OrthoDB" id="431588at2759"/>
<gene>
    <name evidence="4" type="ORF">Esi_0180_0059</name>
</gene>
<dbReference type="EMBL" id="FN648292">
    <property type="protein sequence ID" value="CBJ30237.1"/>
    <property type="molecule type" value="Genomic_DNA"/>
</dbReference>
<evidence type="ECO:0000313" key="4">
    <source>
        <dbReference type="EMBL" id="CBJ30237.1"/>
    </source>
</evidence>
<dbReference type="Pfam" id="PF14643">
    <property type="entry name" value="DUF4455"/>
    <property type="match status" value="2"/>
</dbReference>
<feature type="compositionally biased region" description="Low complexity" evidence="1">
    <location>
        <begin position="1003"/>
        <end position="1025"/>
    </location>
</feature>
<feature type="domain" description="DUF4456" evidence="3">
    <location>
        <begin position="1683"/>
        <end position="1855"/>
    </location>
</feature>
<feature type="compositionally biased region" description="Low complexity" evidence="1">
    <location>
        <begin position="1877"/>
        <end position="1892"/>
    </location>
</feature>
<feature type="region of interest" description="Disordered" evidence="1">
    <location>
        <begin position="1099"/>
        <end position="1175"/>
    </location>
</feature>
<feature type="domain" description="DUF4455" evidence="2">
    <location>
        <begin position="691"/>
        <end position="874"/>
    </location>
</feature>
<feature type="compositionally biased region" description="Basic and acidic residues" evidence="1">
    <location>
        <begin position="1587"/>
        <end position="1598"/>
    </location>
</feature>
<feature type="region of interest" description="Disordered" evidence="1">
    <location>
        <begin position="1583"/>
        <end position="1611"/>
    </location>
</feature>
<dbReference type="InParanoid" id="D7FNW1"/>
<evidence type="ECO:0000259" key="3">
    <source>
        <dbReference type="Pfam" id="PF14644"/>
    </source>
</evidence>
<feature type="compositionally biased region" description="Low complexity" evidence="1">
    <location>
        <begin position="609"/>
        <end position="621"/>
    </location>
</feature>
<feature type="compositionally biased region" description="Basic and acidic residues" evidence="1">
    <location>
        <begin position="1904"/>
        <end position="1913"/>
    </location>
</feature>
<dbReference type="InterPro" id="IPR027914">
    <property type="entry name" value="DUF4456"/>
</dbReference>
<feature type="domain" description="DUF4455" evidence="2">
    <location>
        <begin position="140"/>
        <end position="458"/>
    </location>
</feature>
<feature type="compositionally biased region" description="Low complexity" evidence="1">
    <location>
        <begin position="635"/>
        <end position="654"/>
    </location>
</feature>
<feature type="compositionally biased region" description="Basic and acidic residues" evidence="1">
    <location>
        <begin position="1120"/>
        <end position="1129"/>
    </location>
</feature>
<dbReference type="EMBL" id="FN649751">
    <property type="protein sequence ID" value="CBJ30237.1"/>
    <property type="molecule type" value="Genomic_DNA"/>
</dbReference>
<evidence type="ECO:0000313" key="5">
    <source>
        <dbReference type="Proteomes" id="UP000002630"/>
    </source>
</evidence>
<feature type="region of interest" description="Disordered" evidence="1">
    <location>
        <begin position="1861"/>
        <end position="1913"/>
    </location>
</feature>
<dbReference type="eggNOG" id="ENOG502QT47">
    <property type="taxonomic scope" value="Eukaryota"/>
</dbReference>
<feature type="region of interest" description="Disordered" evidence="1">
    <location>
        <begin position="1977"/>
        <end position="2018"/>
    </location>
</feature>
<protein>
    <recommendedName>
        <fullName evidence="6">DUF4455 domain-containing protein</fullName>
    </recommendedName>
</protein>
<dbReference type="PANTHER" id="PTHR21444:SF14">
    <property type="entry name" value="COILED-COIL DOMAIN-CONTAINING PROTEIN 180"/>
    <property type="match status" value="1"/>
</dbReference>
<feature type="compositionally biased region" description="Acidic residues" evidence="1">
    <location>
        <begin position="978"/>
        <end position="1000"/>
    </location>
</feature>
<feature type="compositionally biased region" description="Low complexity" evidence="1">
    <location>
        <begin position="1109"/>
        <end position="1119"/>
    </location>
</feature>
<sequence>MSPSLSTAMASARAEQGMLGALGVPRLTVGKNPFIKSQAGLSVVAARPETTDAPYCQGKPTSRGGDSSRESLLASQRSVTDGGRESRSCADRLPALPSPNHRARKDEAHREIDEVRTLHHQPLDPSQPRSGFEKLRKKQAERRERDARAIETFEAGVSAISEDMEQRVLEASYALRDGLEEAEEAVATIRAELGADDQLVQGDMAYVEEIWSKLEAQCNRRSSRIQEFREGLERVEILRSEAVGGELRRLVDDMIAIAFRMPDEIERIAEEHAHELNGVLISNRLAHAELLGTMEKRDFSFAVGIRRVWETRREDWRRLRHDRALVHFHADLTAPNFTNPPERVALFREFKKGQVLRHAERVALLRGLCHRRPVDSSAPGAVADDVSEGRLTTTAVREVREAYAILHGEEIAAILAAQEGLGSIREAKQNESEARREAVRAELHGYGAACTEPDLEACCMQVEAVAHARGLEDFMRKAGGLKHELLALVQGMRSPEIMYDSWLSVAIERTDLVLCGVDLERVLDKQGKAGMRRGLADSVERLRKAPKSDIPSILDAMRRQAADLSQVVDIDPLLAACLDHATEDIDRVVDTIERRGDSDSGGRGGGAASVGSRVSKRSGVGSSRGKGSKSGGSASGSSPGGSRSTGGPRRSTTSRGGGWESEIEIDMLQVRAVQRRLGMLACASDLSEEFKEVLRSTRAALEQKRSCNKAVDLVVSQEADGELTARLSEQSLLMERALRSMDARAQSLHACAERVCSFFAAMALEVETHEEIEAKIDESGEQRMFECKEDFRLADEDREDEVKTSTSRVRMAADENELETSFARVIDLLDQVEESYREYHKTAFTAAAVHPAKAAQEAERVRAAICSLVGLHPPRPPTTETPHNEGGDGEGGIGEGTEEAVTEDEEESNTKHRRASALEEEGAALASDGPEEADSSDTKPVTYRAPGGGGGDASAGAIDYVVDRTPHEVAQDLLSSSVDEEGTEGDETGSATDEENEEHDGPETTPQGGEGQGAETAAAVDAAASGGDGKKGKGKGKGKGEPAMSAADVAAAAVKNLPRYWRGRFVPLEEEDLQALELEKGAEGLEEYFDRRDRRFRELSEEEVEQFRTAADAEAAARAQAKEEAEKAAKKGSKNGGGKGKKPAKRAAAATPPTPEEVAALETAPEPPSVLEAYEEVKREVERHREFRKEEAARRRAEERLVPRDPTGEVVMEELSMPVEEASALLSSLRDDLVSRTETRAAVRVAAAESACLEAQEYLSEELEERLRKHWPRKGRTEVRDKLSEQEKAFREELQRGVSAREVFQKALASMSEGLKDATSVAALQGMESRCKRLVASFEVEHEALQPRLERFIREEPARLLASCDDMTRLCKTFAEGGDYDDQELDELESFLRDPREEVSAAVALRREALVQAGEDHKLGAEDETTFKTEHSRCVMELSLREGLGQRYGAPRRNAQERLRSVIMRDERCAETIHRLLNDLDGLLVSRQVGDTGSFLAGNLDEKAPGWGGSINRPQEEQDRRSDHTVTSSAPAESDDDDRTLTQLLRCKLLSIREALFRHASFLEFLPAPERVDRNRHVPGVDVDVGVGREDGAHHPEQEKEEEEEEREVGGDEIDPEVTLMPQEGETFAGALDSLEGRCRSETRLLYESEGKGELLDETGVPESLRAWLGESRERALGDGGHRSEAKRRLRGQVERFELLVAKRPVPRDVSAGPRAPAVMMLDLSSRLEQQAFVRRRQREAYFERSLSVWAAARTKHQRQLRPAFGSADRREELDELLAIEAARAAEVTEAILSFSRELMKEEVAAMKTHAARVACCFGGVAAILDSVVMVDDLGKLPGDDDLEPKRRGLRRLRKAERTFLKQQQQQEASIADSQPAGGSKKSTAAATAAAADDGDDGGLPSRTDMRGKGRQWERRRWRTIGLSDLTRVILAAGTTTEATAGMASATESFRAVLAGLDAGDSTKVVAGADDEASIAREPTVAGKGTGASSKANGKKGKGGGKGKQAAAAAGAEEVEEDDGVAAAKRRAADREAEVKTWAEGVREALEAETFVTTAHRAAVATRDEIILGLADRAKNNIIEIEERYSQMIDEEAHWGTKWKQLVDLLVKNEA</sequence>
<organism evidence="4 5">
    <name type="scientific">Ectocarpus siliculosus</name>
    <name type="common">Brown alga</name>
    <name type="synonym">Conferva siliculosa</name>
    <dbReference type="NCBI Taxonomy" id="2880"/>
    <lineage>
        <taxon>Eukaryota</taxon>
        <taxon>Sar</taxon>
        <taxon>Stramenopiles</taxon>
        <taxon>Ochrophyta</taxon>
        <taxon>PX clade</taxon>
        <taxon>Phaeophyceae</taxon>
        <taxon>Ectocarpales</taxon>
        <taxon>Ectocarpaceae</taxon>
        <taxon>Ectocarpus</taxon>
    </lineage>
</organism>
<dbReference type="Proteomes" id="UP000002630">
    <property type="component" value="Linkage Group LG26"/>
</dbReference>
<feature type="compositionally biased region" description="Polar residues" evidence="1">
    <location>
        <begin position="1861"/>
        <end position="1873"/>
    </location>
</feature>
<feature type="compositionally biased region" description="Gly residues" evidence="1">
    <location>
        <begin position="622"/>
        <end position="634"/>
    </location>
</feature>
<evidence type="ECO:0008006" key="6">
    <source>
        <dbReference type="Google" id="ProtNLM"/>
    </source>
</evidence>
<feature type="region of interest" description="Disordered" evidence="1">
    <location>
        <begin position="974"/>
        <end position="1047"/>
    </location>
</feature>
<evidence type="ECO:0000259" key="2">
    <source>
        <dbReference type="Pfam" id="PF14643"/>
    </source>
</evidence>
<accession>D7FNW1</accession>
<dbReference type="PANTHER" id="PTHR21444">
    <property type="entry name" value="COILED-COIL DOMAIN-CONTAINING PROTEIN 180"/>
    <property type="match status" value="1"/>
</dbReference>
<name>D7FNW1_ECTSI</name>
<dbReference type="OMA" id="CDYHPEE"/>
<dbReference type="Pfam" id="PF14644">
    <property type="entry name" value="DUF4456"/>
    <property type="match status" value="1"/>
</dbReference>